<dbReference type="RefSeq" id="WP_145080010.1">
    <property type="nucleotide sequence ID" value="NZ_VLKH01000002.1"/>
</dbReference>
<dbReference type="InterPro" id="IPR036097">
    <property type="entry name" value="HisK_dim/P_sf"/>
</dbReference>
<dbReference type="Gene3D" id="3.30.450.20">
    <property type="entry name" value="PAS domain"/>
    <property type="match status" value="1"/>
</dbReference>
<dbReference type="InterPro" id="IPR001638">
    <property type="entry name" value="Solute-binding_3/MltF_N"/>
</dbReference>
<dbReference type="PANTHER" id="PTHR43065:SF46">
    <property type="entry name" value="C4-DICARBOXYLATE TRANSPORT SENSOR PROTEIN DCTB"/>
    <property type="match status" value="1"/>
</dbReference>
<dbReference type="Gene3D" id="1.10.287.130">
    <property type="match status" value="1"/>
</dbReference>
<comment type="catalytic activity">
    <reaction evidence="1">
        <text>ATP + protein L-histidine = ADP + protein N-phospho-L-histidine.</text>
        <dbReference type="EC" id="2.7.13.3"/>
    </reaction>
</comment>
<dbReference type="InterPro" id="IPR003661">
    <property type="entry name" value="HisK_dim/P_dom"/>
</dbReference>
<keyword evidence="10" id="KW-0732">Signal</keyword>
<evidence type="ECO:0000313" key="14">
    <source>
        <dbReference type="Proteomes" id="UP000315343"/>
    </source>
</evidence>
<evidence type="ECO:0000256" key="1">
    <source>
        <dbReference type="ARBA" id="ARBA00000085"/>
    </source>
</evidence>
<evidence type="ECO:0000256" key="6">
    <source>
        <dbReference type="ARBA" id="ARBA00022777"/>
    </source>
</evidence>
<keyword evidence="14" id="KW-1185">Reference proteome</keyword>
<evidence type="ECO:0000256" key="4">
    <source>
        <dbReference type="ARBA" id="ARBA00022679"/>
    </source>
</evidence>
<evidence type="ECO:0000256" key="9">
    <source>
        <dbReference type="SAM" id="Phobius"/>
    </source>
</evidence>
<dbReference type="Gene3D" id="3.40.190.10">
    <property type="entry name" value="Periplasmic binding protein-like II"/>
    <property type="match status" value="2"/>
</dbReference>
<evidence type="ECO:0000259" key="11">
    <source>
        <dbReference type="PROSITE" id="PS50109"/>
    </source>
</evidence>
<evidence type="ECO:0000256" key="5">
    <source>
        <dbReference type="ARBA" id="ARBA00022741"/>
    </source>
</evidence>
<evidence type="ECO:0000256" key="10">
    <source>
        <dbReference type="SAM" id="SignalP"/>
    </source>
</evidence>
<dbReference type="SMART" id="SM00388">
    <property type="entry name" value="HisKA"/>
    <property type="match status" value="1"/>
</dbReference>
<dbReference type="Pfam" id="PF02518">
    <property type="entry name" value="HATPase_c"/>
    <property type="match status" value="1"/>
</dbReference>
<dbReference type="InterPro" id="IPR035965">
    <property type="entry name" value="PAS-like_dom_sf"/>
</dbReference>
<dbReference type="PROSITE" id="PS50109">
    <property type="entry name" value="HIS_KIN"/>
    <property type="match status" value="1"/>
</dbReference>
<keyword evidence="8" id="KW-0902">Two-component regulatory system</keyword>
<sequence length="662" mass="75448">MFDKKIIKVMLLLVACAFLFLADQFTSNTYDLTLFEYFKYSSDITEQEREYLQKKKVIYHASDKNAPPFTFKDEKNGQYKGLVIDYLSALSIELEVEMEFVPKVWEEALSSVISGETDMTELIPSQERSQYFAFSESIYTFRSIIMTKNENFHIITSKDLSGKRVAIQSGDYAAEYIEKNIPGVEIVSTLDVLESIKLLINGEVDAVVGDEPVVVYFTGQLGIEDDVEILHPPLYERDICFGVNKSDAQLLTILNKGILNLKQKDFVQKIQQKWLGLSEPILNDRMSANVMLFFMTIIVIFVIFFVVVILWSYTLKSEVKKRTLELLRSRNDLQMTFDAMSDFIAVVSEEGTIENVNNSFCQWLKKGRDEVIGNNLKMFPVLDKASLNVKENLIIETSYIGRHYVLYITPLKYDDNRDLIVIEDDTDKIITQQQMLQQNKMIAVGQLAAGVAHEIRNPLGLIRNYSYVLKGKLPVKDKDPLIDKSINIIESSVLRAGKMVDNLLNFSRINDHELKDINLFESLNEIIAFECKRISEKNIDVKINCDENLMFLSNLETLTHIVLNLLSNAIDAVSSGGSIKIDCWTDTKYLYINVRDTGEGISKTDIEHIFNPFFTTKTAGKGTGLGLYIVYNEIQKINGDISVESQEGIGTTFKLKFLLKED</sequence>
<dbReference type="PROSITE" id="PS50112">
    <property type="entry name" value="PAS"/>
    <property type="match status" value="1"/>
</dbReference>
<name>A0A562JGU5_9FIRM</name>
<gene>
    <name evidence="13" type="ORF">LY60_00697</name>
</gene>
<feature type="domain" description="Histidine kinase" evidence="11">
    <location>
        <begin position="450"/>
        <end position="661"/>
    </location>
</feature>
<dbReference type="InterPro" id="IPR036890">
    <property type="entry name" value="HATPase_C_sf"/>
</dbReference>
<organism evidence="13 14">
    <name type="scientific">Sedimentibacter saalensis</name>
    <dbReference type="NCBI Taxonomy" id="130788"/>
    <lineage>
        <taxon>Bacteria</taxon>
        <taxon>Bacillati</taxon>
        <taxon>Bacillota</taxon>
        <taxon>Tissierellia</taxon>
        <taxon>Sedimentibacter</taxon>
    </lineage>
</organism>
<feature type="domain" description="PAS" evidence="12">
    <location>
        <begin position="329"/>
        <end position="376"/>
    </location>
</feature>
<dbReference type="Gene3D" id="3.30.565.10">
    <property type="entry name" value="Histidine kinase-like ATPase, C-terminal domain"/>
    <property type="match status" value="1"/>
</dbReference>
<dbReference type="SUPFAM" id="SSF55874">
    <property type="entry name" value="ATPase domain of HSP90 chaperone/DNA topoisomerase II/histidine kinase"/>
    <property type="match status" value="1"/>
</dbReference>
<dbReference type="InterPro" id="IPR004358">
    <property type="entry name" value="Sig_transdc_His_kin-like_C"/>
</dbReference>
<keyword evidence="4" id="KW-0808">Transferase</keyword>
<dbReference type="CDD" id="cd00130">
    <property type="entry name" value="PAS"/>
    <property type="match status" value="1"/>
</dbReference>
<protein>
    <recommendedName>
        <fullName evidence="2">histidine kinase</fullName>
        <ecNumber evidence="2">2.7.13.3</ecNumber>
    </recommendedName>
</protein>
<dbReference type="Pfam" id="PF00512">
    <property type="entry name" value="HisKA"/>
    <property type="match status" value="1"/>
</dbReference>
<evidence type="ECO:0000313" key="13">
    <source>
        <dbReference type="EMBL" id="TWH82399.1"/>
    </source>
</evidence>
<keyword evidence="9" id="KW-1133">Transmembrane helix</keyword>
<evidence type="ECO:0000256" key="3">
    <source>
        <dbReference type="ARBA" id="ARBA00022553"/>
    </source>
</evidence>
<dbReference type="GO" id="GO:0005524">
    <property type="term" value="F:ATP binding"/>
    <property type="evidence" value="ECO:0007669"/>
    <property type="project" value="UniProtKB-KW"/>
</dbReference>
<dbReference type="EMBL" id="VLKH01000002">
    <property type="protein sequence ID" value="TWH82399.1"/>
    <property type="molecule type" value="Genomic_DNA"/>
</dbReference>
<dbReference type="InterPro" id="IPR000014">
    <property type="entry name" value="PAS"/>
</dbReference>
<keyword evidence="6" id="KW-0418">Kinase</keyword>
<dbReference type="Pfam" id="PF00497">
    <property type="entry name" value="SBP_bac_3"/>
    <property type="match status" value="1"/>
</dbReference>
<dbReference type="OrthoDB" id="9784397at2"/>
<dbReference type="SUPFAM" id="SSF53850">
    <property type="entry name" value="Periplasmic binding protein-like II"/>
    <property type="match status" value="1"/>
</dbReference>
<accession>A0A562JGU5</accession>
<dbReference type="CDD" id="cd01007">
    <property type="entry name" value="PBP2_BvgS_HisK_like"/>
    <property type="match status" value="1"/>
</dbReference>
<evidence type="ECO:0000259" key="12">
    <source>
        <dbReference type="PROSITE" id="PS50112"/>
    </source>
</evidence>
<dbReference type="SUPFAM" id="SSF47384">
    <property type="entry name" value="Homodimeric domain of signal transducing histidine kinase"/>
    <property type="match status" value="1"/>
</dbReference>
<feature type="transmembrane region" description="Helical" evidence="9">
    <location>
        <begin position="290"/>
        <end position="313"/>
    </location>
</feature>
<dbReference type="SUPFAM" id="SSF55785">
    <property type="entry name" value="PYP-like sensor domain (PAS domain)"/>
    <property type="match status" value="1"/>
</dbReference>
<feature type="signal peptide" evidence="10">
    <location>
        <begin position="1"/>
        <end position="22"/>
    </location>
</feature>
<keyword evidence="3" id="KW-0597">Phosphoprotein</keyword>
<dbReference type="InterPro" id="IPR003594">
    <property type="entry name" value="HATPase_dom"/>
</dbReference>
<evidence type="ECO:0000256" key="8">
    <source>
        <dbReference type="ARBA" id="ARBA00023012"/>
    </source>
</evidence>
<comment type="caution">
    <text evidence="13">The sequence shown here is derived from an EMBL/GenBank/DDBJ whole genome shotgun (WGS) entry which is preliminary data.</text>
</comment>
<feature type="chain" id="PRO_5021939943" description="histidine kinase" evidence="10">
    <location>
        <begin position="23"/>
        <end position="662"/>
    </location>
</feature>
<keyword evidence="7" id="KW-0067">ATP-binding</keyword>
<dbReference type="PANTHER" id="PTHR43065">
    <property type="entry name" value="SENSOR HISTIDINE KINASE"/>
    <property type="match status" value="1"/>
</dbReference>
<keyword evidence="9" id="KW-0812">Transmembrane</keyword>
<proteinExistence type="predicted"/>
<dbReference type="SMART" id="SM00062">
    <property type="entry name" value="PBPb"/>
    <property type="match status" value="1"/>
</dbReference>
<dbReference type="CDD" id="cd00082">
    <property type="entry name" value="HisKA"/>
    <property type="match status" value="1"/>
</dbReference>
<evidence type="ECO:0000256" key="2">
    <source>
        <dbReference type="ARBA" id="ARBA00012438"/>
    </source>
</evidence>
<evidence type="ECO:0000256" key="7">
    <source>
        <dbReference type="ARBA" id="ARBA00022840"/>
    </source>
</evidence>
<dbReference type="PRINTS" id="PR00344">
    <property type="entry name" value="BCTRLSENSOR"/>
</dbReference>
<dbReference type="InterPro" id="IPR005467">
    <property type="entry name" value="His_kinase_dom"/>
</dbReference>
<dbReference type="SMART" id="SM00091">
    <property type="entry name" value="PAS"/>
    <property type="match status" value="1"/>
</dbReference>
<dbReference type="SMART" id="SM00387">
    <property type="entry name" value="HATPase_c"/>
    <property type="match status" value="1"/>
</dbReference>
<reference evidence="13 14" key="1">
    <citation type="submission" date="2019-07" db="EMBL/GenBank/DDBJ databases">
        <title>Genomic Encyclopedia of Type Strains, Phase I: the one thousand microbial genomes (KMG-I) project.</title>
        <authorList>
            <person name="Kyrpides N."/>
        </authorList>
    </citation>
    <scope>NUCLEOTIDE SEQUENCE [LARGE SCALE GENOMIC DNA]</scope>
    <source>
        <strain evidence="13 14">DSM 13558</strain>
    </source>
</reference>
<dbReference type="AlphaFoldDB" id="A0A562JGU5"/>
<dbReference type="GO" id="GO:0000155">
    <property type="term" value="F:phosphorelay sensor kinase activity"/>
    <property type="evidence" value="ECO:0007669"/>
    <property type="project" value="InterPro"/>
</dbReference>
<keyword evidence="5" id="KW-0547">Nucleotide-binding</keyword>
<keyword evidence="9" id="KW-0472">Membrane</keyword>
<dbReference type="Proteomes" id="UP000315343">
    <property type="component" value="Unassembled WGS sequence"/>
</dbReference>
<dbReference type="EC" id="2.7.13.3" evidence="2"/>